<protein>
    <submittedName>
        <fullName evidence="3">Uncharacterized protein</fullName>
    </submittedName>
</protein>
<feature type="transmembrane region" description="Helical" evidence="2">
    <location>
        <begin position="225"/>
        <end position="245"/>
    </location>
</feature>
<feature type="transmembrane region" description="Helical" evidence="2">
    <location>
        <begin position="342"/>
        <end position="361"/>
    </location>
</feature>
<proteinExistence type="predicted"/>
<feature type="region of interest" description="Disordered" evidence="1">
    <location>
        <begin position="731"/>
        <end position="818"/>
    </location>
</feature>
<feature type="transmembrane region" description="Helical" evidence="2">
    <location>
        <begin position="47"/>
        <end position="68"/>
    </location>
</feature>
<evidence type="ECO:0000256" key="2">
    <source>
        <dbReference type="SAM" id="Phobius"/>
    </source>
</evidence>
<feature type="compositionally biased region" description="Polar residues" evidence="1">
    <location>
        <begin position="781"/>
        <end position="797"/>
    </location>
</feature>
<evidence type="ECO:0000256" key="1">
    <source>
        <dbReference type="SAM" id="MobiDB-lite"/>
    </source>
</evidence>
<dbReference type="AlphaFoldDB" id="C1EFG0"/>
<keyword evidence="2" id="KW-0812">Transmembrane</keyword>
<feature type="transmembrane region" description="Helical" evidence="2">
    <location>
        <begin position="431"/>
        <end position="453"/>
    </location>
</feature>
<feature type="transmembrane region" description="Helical" evidence="2">
    <location>
        <begin position="312"/>
        <end position="330"/>
    </location>
</feature>
<dbReference type="RefSeq" id="XP_002505821.1">
    <property type="nucleotide sequence ID" value="XM_002505775.1"/>
</dbReference>
<dbReference type="GeneID" id="8248750"/>
<feature type="transmembrane region" description="Helical" evidence="2">
    <location>
        <begin position="381"/>
        <end position="399"/>
    </location>
</feature>
<dbReference type="InParanoid" id="C1EFG0"/>
<dbReference type="EMBL" id="CP001331">
    <property type="protein sequence ID" value="ACO67079.1"/>
    <property type="molecule type" value="Genomic_DNA"/>
</dbReference>
<sequence length="818" mass="89013">MFSVMREKAEDMLFDDKKKGDEEEGKPVEVVIVSDEEVIAAGRKTRIGLVIISIAMFAFCVGMLGYFAQQLTVVVGGSCGDSQDRYHNYEHCWNLKENWCAQTQCAQGANGAAVGTAIDPSTLNPADPNVCPQGCSVCGTGDGQTEKWIEQLKRFDACRKNTAKVRECLPTMDHDGSLANYRGYKTAHPSSQQGASEAFIQRDAFLDACDAQAVYADRRERGGTAVVACIGVCALVWFCLTFYLMRTPNYAKHPRETTMPDLAKWQDRKDFVHRFHPRSAWLYYNTANNLFGFALQLYSFYTPTNTNILTPIFQGAWMTLMVVTRGVLVFMDQYTLSEAASVFFDIGFGIIGFTAILEPFFEPEITTDLPRADESITDYALAVRVAAFLWPLVSSAGGIKDLYCDNYWPSPATLKAISEKKKTIQKRGAKIVIFVLQLLAALSVYVIMAHPAWCHDFRTCQRKTTCDPLEGGILSRMVFDYDIIAGGDGANKMQRVEMISDDGAKKWRWQINTKTQMQFTKSGGKVYADLKFAVPDANIENKVTTPGSGGQDNIAYTTPTENCYTRFEIQCHESNPRHAFKSETGKWDWVAYNSSMYKFVARHDGGQTSGDSTCFGANTQWWTDKAMFTAGPELKIGDGDGEEKVGYVFMENECDTMQNDKPQGCSNTQNSQNPCRTVNCLVEPAYVASYAPYGRAAVTGSWKYTPSNTAAPTTWATTTRVFELDISQFQLDNAGSSGGGNPPPGGGGGGGNPPGGGGGGGNPPGGGGGNPPGGGGGGNNQCTQKPAGNSGCTQTGNPPEWKCPGTCGEVGVNERCCP</sequence>
<dbReference type="OrthoDB" id="497846at2759"/>
<accession>C1EFG0</accession>
<evidence type="ECO:0000313" key="4">
    <source>
        <dbReference type="Proteomes" id="UP000002009"/>
    </source>
</evidence>
<feature type="transmembrane region" description="Helical" evidence="2">
    <location>
        <begin position="281"/>
        <end position="300"/>
    </location>
</feature>
<dbReference type="OMA" id="QFRTCAR"/>
<keyword evidence="4" id="KW-1185">Reference proteome</keyword>
<dbReference type="KEGG" id="mis:MICPUN_63775"/>
<keyword evidence="2" id="KW-0472">Membrane</keyword>
<name>C1EFG0_MICCC</name>
<gene>
    <name evidence="3" type="ORF">MICPUN_63775</name>
</gene>
<dbReference type="Proteomes" id="UP000002009">
    <property type="component" value="Chromosome 13"/>
</dbReference>
<evidence type="ECO:0000313" key="3">
    <source>
        <dbReference type="EMBL" id="ACO67079.1"/>
    </source>
</evidence>
<reference evidence="3 4" key="1">
    <citation type="journal article" date="2009" name="Science">
        <title>Green evolution and dynamic adaptations revealed by genomes of the marine picoeukaryotes Micromonas.</title>
        <authorList>
            <person name="Worden A.Z."/>
            <person name="Lee J.H."/>
            <person name="Mock T."/>
            <person name="Rouze P."/>
            <person name="Simmons M.P."/>
            <person name="Aerts A.L."/>
            <person name="Allen A.E."/>
            <person name="Cuvelier M.L."/>
            <person name="Derelle E."/>
            <person name="Everett M.V."/>
            <person name="Foulon E."/>
            <person name="Grimwood J."/>
            <person name="Gundlach H."/>
            <person name="Henrissat B."/>
            <person name="Napoli C."/>
            <person name="McDonald S.M."/>
            <person name="Parker M.S."/>
            <person name="Rombauts S."/>
            <person name="Salamov A."/>
            <person name="Von Dassow P."/>
            <person name="Badger J.H."/>
            <person name="Coutinho P.M."/>
            <person name="Demir E."/>
            <person name="Dubchak I."/>
            <person name="Gentemann C."/>
            <person name="Eikrem W."/>
            <person name="Gready J.E."/>
            <person name="John U."/>
            <person name="Lanier W."/>
            <person name="Lindquist E.A."/>
            <person name="Lucas S."/>
            <person name="Mayer K.F."/>
            <person name="Moreau H."/>
            <person name="Not F."/>
            <person name="Otillar R."/>
            <person name="Panaud O."/>
            <person name="Pangilinan J."/>
            <person name="Paulsen I."/>
            <person name="Piegu B."/>
            <person name="Poliakov A."/>
            <person name="Robbens S."/>
            <person name="Schmutz J."/>
            <person name="Toulza E."/>
            <person name="Wyss T."/>
            <person name="Zelensky A."/>
            <person name="Zhou K."/>
            <person name="Armbrust E.V."/>
            <person name="Bhattacharya D."/>
            <person name="Goodenough U.W."/>
            <person name="Van de Peer Y."/>
            <person name="Grigoriev I.V."/>
        </authorList>
    </citation>
    <scope>NUCLEOTIDE SEQUENCE [LARGE SCALE GENOMIC DNA]</scope>
    <source>
        <strain evidence="4">RCC299 / NOUM17</strain>
    </source>
</reference>
<organism evidence="3 4">
    <name type="scientific">Micromonas commoda (strain RCC299 / NOUM17 / CCMP2709)</name>
    <name type="common">Picoplanktonic green alga</name>
    <dbReference type="NCBI Taxonomy" id="296587"/>
    <lineage>
        <taxon>Eukaryota</taxon>
        <taxon>Viridiplantae</taxon>
        <taxon>Chlorophyta</taxon>
        <taxon>Mamiellophyceae</taxon>
        <taxon>Mamiellales</taxon>
        <taxon>Mamiellaceae</taxon>
        <taxon>Micromonas</taxon>
    </lineage>
</organism>
<keyword evidence="2" id="KW-1133">Transmembrane helix</keyword>
<feature type="compositionally biased region" description="Gly residues" evidence="1">
    <location>
        <begin position="736"/>
        <end position="779"/>
    </location>
</feature>